<evidence type="ECO:0000313" key="4">
    <source>
        <dbReference type="EMBL" id="GAA1812028.1"/>
    </source>
</evidence>
<dbReference type="InterPro" id="IPR046450">
    <property type="entry name" value="PA_dom_sf"/>
</dbReference>
<name>A0ABP4YHF8_9MICO</name>
<evidence type="ECO:0000313" key="5">
    <source>
        <dbReference type="Proteomes" id="UP001500002"/>
    </source>
</evidence>
<proteinExistence type="predicted"/>
<feature type="domain" description="Peptidase M28" evidence="3">
    <location>
        <begin position="261"/>
        <end position="476"/>
    </location>
</feature>
<dbReference type="InterPro" id="IPR003137">
    <property type="entry name" value="PA_domain"/>
</dbReference>
<evidence type="ECO:0000259" key="3">
    <source>
        <dbReference type="Pfam" id="PF04389"/>
    </source>
</evidence>
<dbReference type="InterPro" id="IPR007484">
    <property type="entry name" value="Peptidase_M28"/>
</dbReference>
<reference evidence="5" key="1">
    <citation type="journal article" date="2019" name="Int. J. Syst. Evol. Microbiol.">
        <title>The Global Catalogue of Microorganisms (GCM) 10K type strain sequencing project: providing services to taxonomists for standard genome sequencing and annotation.</title>
        <authorList>
            <consortium name="The Broad Institute Genomics Platform"/>
            <consortium name="The Broad Institute Genome Sequencing Center for Infectious Disease"/>
            <person name="Wu L."/>
            <person name="Ma J."/>
        </authorList>
    </citation>
    <scope>NUCLEOTIDE SEQUENCE [LARGE SCALE GENOMIC DNA]</scope>
    <source>
        <strain evidence="5">JCM 14322</strain>
    </source>
</reference>
<dbReference type="EMBL" id="BAAANJ010000007">
    <property type="protein sequence ID" value="GAA1812028.1"/>
    <property type="molecule type" value="Genomic_DNA"/>
</dbReference>
<gene>
    <name evidence="4" type="primary">paaP_2</name>
    <name evidence="4" type="ORF">GCM10009749_21490</name>
</gene>
<dbReference type="PANTHER" id="PTHR12147:SF26">
    <property type="entry name" value="PEPTIDASE M28 DOMAIN-CONTAINING PROTEIN"/>
    <property type="match status" value="1"/>
</dbReference>
<dbReference type="SUPFAM" id="SSF53187">
    <property type="entry name" value="Zn-dependent exopeptidases"/>
    <property type="match status" value="1"/>
</dbReference>
<feature type="chain" id="PRO_5046256331" evidence="1">
    <location>
        <begin position="33"/>
        <end position="512"/>
    </location>
</feature>
<keyword evidence="4" id="KW-0645">Protease</keyword>
<keyword evidence="4" id="KW-0031">Aminopeptidase</keyword>
<sequence>MNHRTRTTTRAGALLVAAAVCGAVAIAVPAQAAVATDTSALRAAVTVEGVTQHLAEFQAIADANNDNRAAGTAGHDASVDYVEGLLDAAGYLTTRQEFSYERTDFGDSTLQQLSPNAAVYVLGVDYFPMDFSGEGDTTAAVTAVDVNLVGDRASTSGCEAADFAGFPAGDIALIQRGSCDFAVKADNADAAGASGVIVFNQGNDVPGDDRFGLFGGTLGEPVRDIPVVSAPFALGEEWATTPGLQMRLNLEAEVVQVTTENLLADTPTGRTDRTVVVGGHLDGVAEGPGINDNGSGTAAILETALAMAELEIEPENRVRFAFWSGEEDGLIGSSFYVSQLTPREIKETALNLNFDMVGSLNSVNFVYDGDGDALGVAGPNGSGLIEDVFVDFFDSQGEPSAPTDFDGRSDYFGFIEAGIPAGGLFTGAEGIKSAEQAGIFGGTAGEPYDPCYHAACDTFDNINDDTLGLMSDAIAHSTLTFAETTSAVNGTAKGNGKGVQFDPAFKGHQALR</sequence>
<dbReference type="Gene3D" id="3.50.30.30">
    <property type="match status" value="1"/>
</dbReference>
<keyword evidence="5" id="KW-1185">Reference proteome</keyword>
<organism evidence="4 5">
    <name type="scientific">Agromyces neolithicus</name>
    <dbReference type="NCBI Taxonomy" id="269420"/>
    <lineage>
        <taxon>Bacteria</taxon>
        <taxon>Bacillati</taxon>
        <taxon>Actinomycetota</taxon>
        <taxon>Actinomycetes</taxon>
        <taxon>Micrococcales</taxon>
        <taxon>Microbacteriaceae</taxon>
        <taxon>Agromyces</taxon>
    </lineage>
</organism>
<dbReference type="Pfam" id="PF04389">
    <property type="entry name" value="Peptidase_M28"/>
    <property type="match status" value="1"/>
</dbReference>
<comment type="caution">
    <text evidence="4">The sequence shown here is derived from an EMBL/GenBank/DDBJ whole genome shotgun (WGS) entry which is preliminary data.</text>
</comment>
<accession>A0ABP4YHF8</accession>
<dbReference type="Pfam" id="PF02225">
    <property type="entry name" value="PA"/>
    <property type="match status" value="1"/>
</dbReference>
<protein>
    <submittedName>
        <fullName evidence="4">Aminopeptidase PaaP</fullName>
    </submittedName>
</protein>
<evidence type="ECO:0000259" key="2">
    <source>
        <dbReference type="Pfam" id="PF02225"/>
    </source>
</evidence>
<dbReference type="InterPro" id="IPR045175">
    <property type="entry name" value="M28_fam"/>
</dbReference>
<keyword evidence="4" id="KW-0378">Hydrolase</keyword>
<dbReference type="PANTHER" id="PTHR12147">
    <property type="entry name" value="METALLOPEPTIDASE M28 FAMILY MEMBER"/>
    <property type="match status" value="1"/>
</dbReference>
<dbReference type="RefSeq" id="WP_344296039.1">
    <property type="nucleotide sequence ID" value="NZ_BAAANJ010000007.1"/>
</dbReference>
<dbReference type="SUPFAM" id="SSF52025">
    <property type="entry name" value="PA domain"/>
    <property type="match status" value="1"/>
</dbReference>
<feature type="domain" description="PA" evidence="2">
    <location>
        <begin position="148"/>
        <end position="237"/>
    </location>
</feature>
<evidence type="ECO:0000256" key="1">
    <source>
        <dbReference type="SAM" id="SignalP"/>
    </source>
</evidence>
<dbReference type="Proteomes" id="UP001500002">
    <property type="component" value="Unassembled WGS sequence"/>
</dbReference>
<keyword evidence="1" id="KW-0732">Signal</keyword>
<dbReference type="GO" id="GO:0004177">
    <property type="term" value="F:aminopeptidase activity"/>
    <property type="evidence" value="ECO:0007669"/>
    <property type="project" value="UniProtKB-KW"/>
</dbReference>
<feature type="signal peptide" evidence="1">
    <location>
        <begin position="1"/>
        <end position="32"/>
    </location>
</feature>
<dbReference type="Gene3D" id="3.40.630.10">
    <property type="entry name" value="Zn peptidases"/>
    <property type="match status" value="2"/>
</dbReference>